<comment type="caution">
    <text evidence="2">The sequence shown here is derived from an EMBL/GenBank/DDBJ whole genome shotgun (WGS) entry which is preliminary data.</text>
</comment>
<proteinExistence type="predicted"/>
<feature type="chain" id="PRO_5045723997" description="DUF3300 domain-containing protein" evidence="1">
    <location>
        <begin position="24"/>
        <end position="131"/>
    </location>
</feature>
<accession>A0ABU0HL03</accession>
<evidence type="ECO:0000313" key="2">
    <source>
        <dbReference type="EMBL" id="MDQ0442997.1"/>
    </source>
</evidence>
<keyword evidence="1" id="KW-0732">Signal</keyword>
<sequence length="131" mass="14976">MDKTVAGLIGAVTLLAAADPALAAMPAPTGLKAAMQAESYADLLKPIPDAVTLLKESDEAAAKADLAKAELLPAASEGEATVQEAQYYYHHHHHHHHRFYRRFYHHHHHHHRFFRRYHHHHHHGYFRPYGY</sequence>
<dbReference type="EMBL" id="JAUSVV010000004">
    <property type="protein sequence ID" value="MDQ0442997.1"/>
    <property type="molecule type" value="Genomic_DNA"/>
</dbReference>
<protein>
    <recommendedName>
        <fullName evidence="4">DUF3300 domain-containing protein</fullName>
    </recommendedName>
</protein>
<dbReference type="Proteomes" id="UP001236369">
    <property type="component" value="Unassembled WGS sequence"/>
</dbReference>
<reference evidence="2 3" key="1">
    <citation type="submission" date="2023-07" db="EMBL/GenBank/DDBJ databases">
        <title>Genomic Encyclopedia of Type Strains, Phase IV (KMG-IV): sequencing the most valuable type-strain genomes for metagenomic binning, comparative biology and taxonomic classification.</title>
        <authorList>
            <person name="Goeker M."/>
        </authorList>
    </citation>
    <scope>NUCLEOTIDE SEQUENCE [LARGE SCALE GENOMIC DNA]</scope>
    <source>
        <strain evidence="2 3">DSM 19562</strain>
    </source>
</reference>
<evidence type="ECO:0000256" key="1">
    <source>
        <dbReference type="SAM" id="SignalP"/>
    </source>
</evidence>
<evidence type="ECO:0000313" key="3">
    <source>
        <dbReference type="Proteomes" id="UP001236369"/>
    </source>
</evidence>
<name>A0ABU0HL03_9HYPH</name>
<keyword evidence="3" id="KW-1185">Reference proteome</keyword>
<dbReference type="RefSeq" id="WP_238252579.1">
    <property type="nucleotide sequence ID" value="NZ_BPQX01000056.1"/>
</dbReference>
<feature type="signal peptide" evidence="1">
    <location>
        <begin position="1"/>
        <end position="23"/>
    </location>
</feature>
<gene>
    <name evidence="2" type="ORF">QO016_002494</name>
</gene>
<organism evidence="2 3">
    <name type="scientific">Methylobacterium persicinum</name>
    <dbReference type="NCBI Taxonomy" id="374426"/>
    <lineage>
        <taxon>Bacteria</taxon>
        <taxon>Pseudomonadati</taxon>
        <taxon>Pseudomonadota</taxon>
        <taxon>Alphaproteobacteria</taxon>
        <taxon>Hyphomicrobiales</taxon>
        <taxon>Methylobacteriaceae</taxon>
        <taxon>Methylobacterium</taxon>
    </lineage>
</organism>
<evidence type="ECO:0008006" key="4">
    <source>
        <dbReference type="Google" id="ProtNLM"/>
    </source>
</evidence>